<protein>
    <submittedName>
        <fullName evidence="9">Binding-protein-dependent transport system inner membrane component</fullName>
    </submittedName>
</protein>
<evidence type="ECO:0000256" key="1">
    <source>
        <dbReference type="ARBA" id="ARBA00004651"/>
    </source>
</evidence>
<keyword evidence="2" id="KW-0813">Transport</keyword>
<organism evidence="9">
    <name type="scientific">mine drainage metagenome</name>
    <dbReference type="NCBI Taxonomy" id="410659"/>
    <lineage>
        <taxon>unclassified sequences</taxon>
        <taxon>metagenomes</taxon>
        <taxon>ecological metagenomes</taxon>
    </lineage>
</organism>
<dbReference type="InterPro" id="IPR000515">
    <property type="entry name" value="MetI-like"/>
</dbReference>
<dbReference type="InterPro" id="IPR035906">
    <property type="entry name" value="MetI-like_sf"/>
</dbReference>
<dbReference type="CDD" id="cd06261">
    <property type="entry name" value="TM_PBP2"/>
    <property type="match status" value="1"/>
</dbReference>
<dbReference type="SUPFAM" id="SSF161098">
    <property type="entry name" value="MetI-like"/>
    <property type="match status" value="1"/>
</dbReference>
<reference evidence="9" key="1">
    <citation type="submission" date="2013-08" db="EMBL/GenBank/DDBJ databases">
        <authorList>
            <person name="Mendez C."/>
            <person name="Richter M."/>
            <person name="Ferrer M."/>
            <person name="Sanchez J."/>
        </authorList>
    </citation>
    <scope>NUCLEOTIDE SEQUENCE</scope>
</reference>
<comment type="caution">
    <text evidence="9">The sequence shown here is derived from an EMBL/GenBank/DDBJ whole genome shotgun (WGS) entry which is preliminary data.</text>
</comment>
<evidence type="ECO:0000256" key="5">
    <source>
        <dbReference type="ARBA" id="ARBA00022989"/>
    </source>
</evidence>
<gene>
    <name evidence="9" type="ORF">B1A_20410</name>
</gene>
<evidence type="ECO:0000256" key="3">
    <source>
        <dbReference type="ARBA" id="ARBA00022475"/>
    </source>
</evidence>
<dbReference type="EMBL" id="AUZX01015059">
    <property type="protein sequence ID" value="EQD30002.1"/>
    <property type="molecule type" value="Genomic_DNA"/>
</dbReference>
<comment type="subcellular location">
    <subcellularLocation>
        <location evidence="1">Cell membrane</location>
        <topology evidence="1">Multi-pass membrane protein</topology>
    </subcellularLocation>
</comment>
<keyword evidence="3" id="KW-1003">Cell membrane</keyword>
<dbReference type="AlphaFoldDB" id="T0YDT1"/>
<evidence type="ECO:0000256" key="7">
    <source>
        <dbReference type="SAM" id="Phobius"/>
    </source>
</evidence>
<dbReference type="Pfam" id="PF00528">
    <property type="entry name" value="BPD_transp_1"/>
    <property type="match status" value="1"/>
</dbReference>
<dbReference type="Gene3D" id="1.10.3720.10">
    <property type="entry name" value="MetI-like"/>
    <property type="match status" value="1"/>
</dbReference>
<name>T0YDT1_9ZZZZ</name>
<feature type="domain" description="ABC transmembrane type-1" evidence="8">
    <location>
        <begin position="59"/>
        <end position="198"/>
    </location>
</feature>
<dbReference type="InterPro" id="IPR050366">
    <property type="entry name" value="BP-dependent_transpt_permease"/>
</dbReference>
<reference evidence="9" key="2">
    <citation type="journal article" date="2014" name="ISME J.">
        <title>Microbial stratification in low pH oxic and suboxic macroscopic growths along an acid mine drainage.</title>
        <authorList>
            <person name="Mendez-Garcia C."/>
            <person name="Mesa V."/>
            <person name="Sprenger R.R."/>
            <person name="Richter M."/>
            <person name="Diez M.S."/>
            <person name="Solano J."/>
            <person name="Bargiela R."/>
            <person name="Golyshina O.V."/>
            <person name="Manteca A."/>
            <person name="Ramos J.L."/>
            <person name="Gallego J.R."/>
            <person name="Llorente I."/>
            <person name="Martins Dos Santos V.A."/>
            <person name="Jensen O.N."/>
            <person name="Pelaez A.I."/>
            <person name="Sanchez J."/>
            <person name="Ferrer M."/>
        </authorList>
    </citation>
    <scope>NUCLEOTIDE SEQUENCE</scope>
</reference>
<dbReference type="PANTHER" id="PTHR43386:SF1">
    <property type="entry name" value="D,D-DIPEPTIDE TRANSPORT SYSTEM PERMEASE PROTEIN DDPC-RELATED"/>
    <property type="match status" value="1"/>
</dbReference>
<feature type="non-terminal residue" evidence="9">
    <location>
        <position position="198"/>
    </location>
</feature>
<evidence type="ECO:0000256" key="4">
    <source>
        <dbReference type="ARBA" id="ARBA00022692"/>
    </source>
</evidence>
<keyword evidence="4 7" id="KW-0812">Transmembrane</keyword>
<evidence type="ECO:0000256" key="2">
    <source>
        <dbReference type="ARBA" id="ARBA00022448"/>
    </source>
</evidence>
<dbReference type="PANTHER" id="PTHR43386">
    <property type="entry name" value="OLIGOPEPTIDE TRANSPORT SYSTEM PERMEASE PROTEIN APPC"/>
    <property type="match status" value="1"/>
</dbReference>
<proteinExistence type="predicted"/>
<keyword evidence="5 7" id="KW-1133">Transmembrane helix</keyword>
<feature type="transmembrane region" description="Helical" evidence="7">
    <location>
        <begin position="59"/>
        <end position="82"/>
    </location>
</feature>
<evidence type="ECO:0000256" key="6">
    <source>
        <dbReference type="ARBA" id="ARBA00023136"/>
    </source>
</evidence>
<keyword evidence="6 7" id="KW-0472">Membrane</keyword>
<accession>T0YDT1</accession>
<dbReference type="GO" id="GO:0055085">
    <property type="term" value="P:transmembrane transport"/>
    <property type="evidence" value="ECO:0007669"/>
    <property type="project" value="InterPro"/>
</dbReference>
<sequence length="198" mass="20997">MLTFLVLFAFVGPLIDTHAAAHYNMSQQFLPPSPAHLLGTNVLGQGELGQLMIGGQRPIIAGFIAAIAASILGVAVGIVAGYGGRFVDAMLMRVTDMFLSIPQAVPILLIESLFGASTRSLIIVVSLTSWPTVARLIRGRALVVKNLPFMEAARASGGSKGRIVMRHLIPNMLDEIVVSSTNQFANVVLIMALTTFVG</sequence>
<dbReference type="GO" id="GO:0005886">
    <property type="term" value="C:plasma membrane"/>
    <property type="evidence" value="ECO:0007669"/>
    <property type="project" value="UniProtKB-SubCell"/>
</dbReference>
<evidence type="ECO:0000313" key="9">
    <source>
        <dbReference type="EMBL" id="EQD30002.1"/>
    </source>
</evidence>
<dbReference type="PROSITE" id="PS50928">
    <property type="entry name" value="ABC_TM1"/>
    <property type="match status" value="1"/>
</dbReference>
<evidence type="ECO:0000259" key="8">
    <source>
        <dbReference type="PROSITE" id="PS50928"/>
    </source>
</evidence>